<dbReference type="AlphaFoldDB" id="A0A3E0VA26"/>
<sequence length="310" mass="34712">MKQFAVIAFAILLVLLLTRLSSLKRPSARPAWLATFFGCLAIISIGAVFPLPLVDEVLGGTNLINLAQSFLTVTAFWFFRDAVSTFYQKPKLRSRWTLLFIVIAMAVPFLFIHDRGPTSNTFMADHVDQLGNVLYNTVYMLAVAVIVLDLIHLLRRPADKIQTVFLIGLIPIPAACAVEIAYVVTAHLSPYWGGAQLLADAFYPLFYVGVSIVAIAWTTAMVRERAVLDRILWKIRSAQVAFLLKRSIPSALRAFRSKKPDELAYALSIQIRNHEIHTQIPLNYRQERAVARLESRFQDLSAADLTAGVR</sequence>
<comment type="caution">
    <text evidence="2">The sequence shown here is derived from an EMBL/GenBank/DDBJ whole genome shotgun (WGS) entry which is preliminary data.</text>
</comment>
<feature type="transmembrane region" description="Helical" evidence="1">
    <location>
        <begin position="96"/>
        <end position="113"/>
    </location>
</feature>
<name>A0A3E0VA26_9MICO</name>
<dbReference type="RefSeq" id="WP_116416814.1">
    <property type="nucleotide sequence ID" value="NZ_NBWZ01000002.1"/>
</dbReference>
<dbReference type="Proteomes" id="UP000256486">
    <property type="component" value="Unassembled WGS sequence"/>
</dbReference>
<keyword evidence="1" id="KW-0472">Membrane</keyword>
<evidence type="ECO:0000313" key="3">
    <source>
        <dbReference type="Proteomes" id="UP000256486"/>
    </source>
</evidence>
<protein>
    <recommendedName>
        <fullName evidence="4">Histidine kinase N-terminal 7TM region domain-containing protein</fullName>
    </recommendedName>
</protein>
<feature type="transmembrane region" description="Helical" evidence="1">
    <location>
        <begin position="163"/>
        <end position="184"/>
    </location>
</feature>
<keyword evidence="1" id="KW-1133">Transmembrane helix</keyword>
<keyword evidence="3" id="KW-1185">Reference proteome</keyword>
<feature type="transmembrane region" description="Helical" evidence="1">
    <location>
        <begin position="204"/>
        <end position="222"/>
    </location>
</feature>
<proteinExistence type="predicted"/>
<accession>A0A3E0VA26</accession>
<reference evidence="2 3" key="1">
    <citation type="submission" date="2017-04" db="EMBL/GenBank/DDBJ databases">
        <title>Comparative genome analysis of Subtercola boreus.</title>
        <authorList>
            <person name="Cho Y.-J."/>
            <person name="Cho A."/>
            <person name="Kim O.-S."/>
            <person name="Lee J.-I."/>
        </authorList>
    </citation>
    <scope>NUCLEOTIDE SEQUENCE [LARGE SCALE GENOMIC DNA]</scope>
    <source>
        <strain evidence="2 3">K300</strain>
    </source>
</reference>
<dbReference type="EMBL" id="NBWZ01000002">
    <property type="protein sequence ID" value="RFA06435.1"/>
    <property type="molecule type" value="Genomic_DNA"/>
</dbReference>
<keyword evidence="1" id="KW-0812">Transmembrane</keyword>
<gene>
    <name evidence="2" type="ORF">B7R54_18820</name>
</gene>
<evidence type="ECO:0000313" key="2">
    <source>
        <dbReference type="EMBL" id="RFA06435.1"/>
    </source>
</evidence>
<dbReference type="OrthoDB" id="5056816at2"/>
<organism evidence="2 3">
    <name type="scientific">Subtercola boreus</name>
    <dbReference type="NCBI Taxonomy" id="120213"/>
    <lineage>
        <taxon>Bacteria</taxon>
        <taxon>Bacillati</taxon>
        <taxon>Actinomycetota</taxon>
        <taxon>Actinomycetes</taxon>
        <taxon>Micrococcales</taxon>
        <taxon>Microbacteriaceae</taxon>
        <taxon>Subtercola</taxon>
    </lineage>
</organism>
<evidence type="ECO:0008006" key="4">
    <source>
        <dbReference type="Google" id="ProtNLM"/>
    </source>
</evidence>
<feature type="transmembrane region" description="Helical" evidence="1">
    <location>
        <begin position="32"/>
        <end position="54"/>
    </location>
</feature>
<feature type="transmembrane region" description="Helical" evidence="1">
    <location>
        <begin position="133"/>
        <end position="151"/>
    </location>
</feature>
<evidence type="ECO:0000256" key="1">
    <source>
        <dbReference type="SAM" id="Phobius"/>
    </source>
</evidence>